<feature type="region of interest" description="Disordered" evidence="1">
    <location>
        <begin position="309"/>
        <end position="341"/>
    </location>
</feature>
<protein>
    <submittedName>
        <fullName evidence="3">WH2 domain-containing protein</fullName>
    </submittedName>
</protein>
<proteinExistence type="predicted"/>
<keyword evidence="2" id="KW-1185">Reference proteome</keyword>
<feature type="compositionally biased region" description="Polar residues" evidence="1">
    <location>
        <begin position="131"/>
        <end position="140"/>
    </location>
</feature>
<name>A0A1I8FCT0_9PLAT</name>
<evidence type="ECO:0000256" key="1">
    <source>
        <dbReference type="SAM" id="MobiDB-lite"/>
    </source>
</evidence>
<sequence length="341" mass="36413">DSEKDPTNNLYKKPADPARVQRGLDEPQAAEDLTKAITGRIVSCRVMRATRPRGTRQQTSATGGRLHPVREGAGRPHRHRLHQQARRQPRQKKYGCLDRSRPSWRQDQSAQEAGGPPPLPPPHPLREASARTATPCSTASEARGAVATPTSVRQLAAAAAGSRLPQPPPLPPPAVASWELGSCRWASCSRAPRQPPPAAAAAAAAAGYRGQGGAGAGRAGLSAWRQLLQAGSIYSHHQPHHHQVPVSAMPALPDRLLVGCGGRGGCRLQPASGGRCRRPVRRLHVRGRPAAAADDGGHRSNCFMFQMLQNPQQQQQQQHSSSQPPPPPPPPNLRDCPALAP</sequence>
<reference evidence="3" key="1">
    <citation type="submission" date="2016-11" db="UniProtKB">
        <authorList>
            <consortium name="WormBaseParasite"/>
        </authorList>
    </citation>
    <scope>IDENTIFICATION</scope>
</reference>
<dbReference type="Proteomes" id="UP000095280">
    <property type="component" value="Unplaced"/>
</dbReference>
<organism evidence="2 3">
    <name type="scientific">Macrostomum lignano</name>
    <dbReference type="NCBI Taxonomy" id="282301"/>
    <lineage>
        <taxon>Eukaryota</taxon>
        <taxon>Metazoa</taxon>
        <taxon>Spiralia</taxon>
        <taxon>Lophotrochozoa</taxon>
        <taxon>Platyhelminthes</taxon>
        <taxon>Rhabditophora</taxon>
        <taxon>Macrostomorpha</taxon>
        <taxon>Macrostomida</taxon>
        <taxon>Macrostomidae</taxon>
        <taxon>Macrostomum</taxon>
    </lineage>
</organism>
<evidence type="ECO:0000313" key="2">
    <source>
        <dbReference type="Proteomes" id="UP000095280"/>
    </source>
</evidence>
<feature type="compositionally biased region" description="Low complexity" evidence="1">
    <location>
        <begin position="309"/>
        <end position="322"/>
    </location>
</feature>
<feature type="region of interest" description="Disordered" evidence="1">
    <location>
        <begin position="1"/>
        <end position="150"/>
    </location>
</feature>
<accession>A0A1I8FCT0</accession>
<dbReference type="WBParaSite" id="maker-unitig_29651-snap-gene-0.2-mRNA-1">
    <property type="protein sequence ID" value="maker-unitig_29651-snap-gene-0.2-mRNA-1"/>
    <property type="gene ID" value="maker-unitig_29651-snap-gene-0.2"/>
</dbReference>
<evidence type="ECO:0000313" key="3">
    <source>
        <dbReference type="WBParaSite" id="maker-unitig_29651-snap-gene-0.2-mRNA-1"/>
    </source>
</evidence>
<feature type="compositionally biased region" description="Pro residues" evidence="1">
    <location>
        <begin position="323"/>
        <end position="332"/>
    </location>
</feature>
<feature type="compositionally biased region" description="Basic residues" evidence="1">
    <location>
        <begin position="75"/>
        <end position="93"/>
    </location>
</feature>
<dbReference type="AlphaFoldDB" id="A0A1I8FCT0"/>